<evidence type="ECO:0000313" key="1">
    <source>
        <dbReference type="EMBL" id="KPX76955.1"/>
    </source>
</evidence>
<dbReference type="EMBL" id="RBSP01000304">
    <property type="protein sequence ID" value="RMS50082.1"/>
    <property type="molecule type" value="Genomic_DNA"/>
</dbReference>
<reference evidence="2 4" key="2">
    <citation type="submission" date="2018-08" db="EMBL/GenBank/DDBJ databases">
        <title>Recombination of ecologically and evolutionarily significant loci maintains genetic cohesion in the Pseudomonas syringae species complex.</title>
        <authorList>
            <person name="Dillon M."/>
            <person name="Thakur S."/>
            <person name="Almeida R.N.D."/>
            <person name="Weir B.S."/>
            <person name="Guttman D.S."/>
        </authorList>
    </citation>
    <scope>NUCLEOTIDE SEQUENCE [LARGE SCALE GENOMIC DNA]</scope>
    <source>
        <strain evidence="2 4">ICMP 7847</strain>
    </source>
</reference>
<evidence type="ECO:0000313" key="2">
    <source>
        <dbReference type="EMBL" id="RMS50082.1"/>
    </source>
</evidence>
<name>A0A0P9TQK1_PSEA0</name>
<dbReference type="RefSeq" id="WP_057411718.1">
    <property type="nucleotide sequence ID" value="NZ_LJQO01000140.1"/>
</dbReference>
<dbReference type="InterPro" id="IPR032359">
    <property type="entry name" value="KwaB-like"/>
</dbReference>
<dbReference type="PATRIC" id="fig|251724.3.peg.3284"/>
<gene>
    <name evidence="1" type="ORF">ALO53_200021</name>
    <name evidence="2" type="ORF">ALP66_02401</name>
</gene>
<dbReference type="AlphaFoldDB" id="A0A0P9TQK1"/>
<sequence>MQVHFDIFRDFNYIDSTVHLWIFKKSTTDRKFNAAYVQTDETVNTLLKNVLIHEVNRTTEFAQYSYLAQTNDNSCLAAPALATNFSLLKVQVDRPEPECAVNSVDDLKGAQGYVVKFTHNGQTLYAVKRSTASWKTSYPNKFINMVFSNGELSAAEDNGFTIEKNFDFYCSVDTLLITAKRAFESLMQYKEAYTQAFTELQADPDFSNLFADITPLVEYIGTNSTQLRRMATIEQKSLYSNPGFMNSLKQVNALRNWGLNFDQTNDKIIVCSATAPTILQVLLDHRLMSEVTSNIYDVPDAIQI</sequence>
<protein>
    <submittedName>
        <fullName evidence="1">Conjugal transfer protein</fullName>
    </submittedName>
</protein>
<evidence type="ECO:0000313" key="3">
    <source>
        <dbReference type="Proteomes" id="UP000050469"/>
    </source>
</evidence>
<reference evidence="1 3" key="1">
    <citation type="submission" date="2015-09" db="EMBL/GenBank/DDBJ databases">
        <title>Genome announcement of multiple Pseudomonas syringae strains.</title>
        <authorList>
            <person name="Thakur S."/>
            <person name="Wang P.W."/>
            <person name="Gong Y."/>
            <person name="Weir B.S."/>
            <person name="Guttman D.S."/>
        </authorList>
    </citation>
    <scope>NUCLEOTIDE SEQUENCE [LARGE SCALE GENOMIC DNA]</scope>
    <source>
        <strain evidence="1 3">ICMP7840</strain>
    </source>
</reference>
<dbReference type="Proteomes" id="UP000270873">
    <property type="component" value="Unassembled WGS sequence"/>
</dbReference>
<accession>A0A0P9TQK1</accession>
<organism evidence="1 3">
    <name type="scientific">Pseudomonas amygdali pv. photiniae</name>
    <dbReference type="NCBI Taxonomy" id="251724"/>
    <lineage>
        <taxon>Bacteria</taxon>
        <taxon>Pseudomonadati</taxon>
        <taxon>Pseudomonadota</taxon>
        <taxon>Gammaproteobacteria</taxon>
        <taxon>Pseudomonadales</taxon>
        <taxon>Pseudomonadaceae</taxon>
        <taxon>Pseudomonas</taxon>
        <taxon>Pseudomonas amygdali</taxon>
    </lineage>
</organism>
<dbReference type="EMBL" id="LJQO01000140">
    <property type="protein sequence ID" value="KPX76955.1"/>
    <property type="molecule type" value="Genomic_DNA"/>
</dbReference>
<comment type="caution">
    <text evidence="1">The sequence shown here is derived from an EMBL/GenBank/DDBJ whole genome shotgun (WGS) entry which is preliminary data.</text>
</comment>
<dbReference type="Proteomes" id="UP000050469">
    <property type="component" value="Unassembled WGS sequence"/>
</dbReference>
<evidence type="ECO:0000313" key="4">
    <source>
        <dbReference type="Proteomes" id="UP000270873"/>
    </source>
</evidence>
<proteinExistence type="predicted"/>
<dbReference type="Pfam" id="PF16162">
    <property type="entry name" value="KwaB"/>
    <property type="match status" value="1"/>
</dbReference>